<gene>
    <name evidence="1" type="ORF">pFRL6_391c</name>
</gene>
<sequence length="109" mass="11611">MTDYRAYAQVVQCHIETWIQPLTTQNLDMHGGDSAATLRAAHEWPNNAYGDLATARGEIWHAVAAALGRAARVAEAVAADVLNPDEGEQQVLAALNAAETLDGLACGRQ</sequence>
<name>V9Z8M8_9ACTN</name>
<organism evidence="1">
    <name type="scientific">Streptomyces sp. F12</name>
    <dbReference type="NCBI Taxonomy" id="1436084"/>
    <lineage>
        <taxon>Bacteria</taxon>
        <taxon>Bacillati</taxon>
        <taxon>Actinomycetota</taxon>
        <taxon>Actinomycetes</taxon>
        <taxon>Kitasatosporales</taxon>
        <taxon>Streptomycetaceae</taxon>
        <taxon>Streptomyces</taxon>
    </lineage>
</organism>
<accession>V9Z8M8</accession>
<dbReference type="AlphaFoldDB" id="V9Z8M8"/>
<reference evidence="1" key="1">
    <citation type="submission" date="2013-09" db="EMBL/GenBank/DDBJ databases">
        <title>Complete nucleotide sequence of Streptomyces linear plasmid pFRL6.</title>
        <authorList>
            <person name="Chen Z."/>
            <person name="Fang P."/>
            <person name="Qin Z."/>
        </authorList>
    </citation>
    <scope>NUCLEOTIDE SEQUENCE</scope>
    <source>
        <plasmid evidence="1">pFRL6</plasmid>
    </source>
</reference>
<dbReference type="RefSeq" id="WP_024127714.1">
    <property type="nucleotide sequence ID" value="NC_023286.1"/>
</dbReference>
<keyword evidence="1" id="KW-0614">Plasmid</keyword>
<proteinExistence type="predicted"/>
<protein>
    <submittedName>
        <fullName evidence="1">Uncharacterized protein</fullName>
    </submittedName>
</protein>
<dbReference type="EMBL" id="KF602051">
    <property type="protein sequence ID" value="AHE40478.1"/>
    <property type="molecule type" value="Genomic_DNA"/>
</dbReference>
<evidence type="ECO:0000313" key="1">
    <source>
        <dbReference type="EMBL" id="AHE40478.1"/>
    </source>
</evidence>
<geneLocation type="plasmid" evidence="1">
    <name>pFRL6</name>
</geneLocation>